<gene>
    <name evidence="1" type="ORF">BS47DRAFT_1347895</name>
</gene>
<reference evidence="1" key="1">
    <citation type="journal article" date="2020" name="Nat. Commun.">
        <title>Large-scale genome sequencing of mycorrhizal fungi provides insights into the early evolution of symbiotic traits.</title>
        <authorList>
            <person name="Miyauchi S."/>
            <person name="Kiss E."/>
            <person name="Kuo A."/>
            <person name="Drula E."/>
            <person name="Kohler A."/>
            <person name="Sanchez-Garcia M."/>
            <person name="Morin E."/>
            <person name="Andreopoulos B."/>
            <person name="Barry K.W."/>
            <person name="Bonito G."/>
            <person name="Buee M."/>
            <person name="Carver A."/>
            <person name="Chen C."/>
            <person name="Cichocki N."/>
            <person name="Clum A."/>
            <person name="Culley D."/>
            <person name="Crous P.W."/>
            <person name="Fauchery L."/>
            <person name="Girlanda M."/>
            <person name="Hayes R.D."/>
            <person name="Keri Z."/>
            <person name="LaButti K."/>
            <person name="Lipzen A."/>
            <person name="Lombard V."/>
            <person name="Magnuson J."/>
            <person name="Maillard F."/>
            <person name="Murat C."/>
            <person name="Nolan M."/>
            <person name="Ohm R.A."/>
            <person name="Pangilinan J."/>
            <person name="Pereira M.F."/>
            <person name="Perotto S."/>
            <person name="Peter M."/>
            <person name="Pfister S."/>
            <person name="Riley R."/>
            <person name="Sitrit Y."/>
            <person name="Stielow J.B."/>
            <person name="Szollosi G."/>
            <person name="Zifcakova L."/>
            <person name="Stursova M."/>
            <person name="Spatafora J.W."/>
            <person name="Tedersoo L."/>
            <person name="Vaario L.M."/>
            <person name="Yamada A."/>
            <person name="Yan M."/>
            <person name="Wang P."/>
            <person name="Xu J."/>
            <person name="Bruns T."/>
            <person name="Baldrian P."/>
            <person name="Vilgalys R."/>
            <person name="Dunand C."/>
            <person name="Henrissat B."/>
            <person name="Grigoriev I.V."/>
            <person name="Hibbett D."/>
            <person name="Nagy L.G."/>
            <person name="Martin F.M."/>
        </authorList>
    </citation>
    <scope>NUCLEOTIDE SEQUENCE</scope>
    <source>
        <strain evidence="1">UP504</strain>
    </source>
</reference>
<dbReference type="Proteomes" id="UP000886523">
    <property type="component" value="Unassembled WGS sequence"/>
</dbReference>
<protein>
    <submittedName>
        <fullName evidence="1">Uncharacterized protein</fullName>
    </submittedName>
</protein>
<comment type="caution">
    <text evidence="1">The sequence shown here is derived from an EMBL/GenBank/DDBJ whole genome shotgun (WGS) entry which is preliminary data.</text>
</comment>
<dbReference type="EMBL" id="MU129015">
    <property type="protein sequence ID" value="KAF9510494.1"/>
    <property type="molecule type" value="Genomic_DNA"/>
</dbReference>
<accession>A0A9P6ARR8</accession>
<sequence length="49" mass="5340">TNNNNGILFALQTKLGSKLPVNALALEYKDAMFPASFLDYAPLITLLTL</sequence>
<keyword evidence="2" id="KW-1185">Reference proteome</keyword>
<dbReference type="AlphaFoldDB" id="A0A9P6ARR8"/>
<organism evidence="1 2">
    <name type="scientific">Hydnum rufescens UP504</name>
    <dbReference type="NCBI Taxonomy" id="1448309"/>
    <lineage>
        <taxon>Eukaryota</taxon>
        <taxon>Fungi</taxon>
        <taxon>Dikarya</taxon>
        <taxon>Basidiomycota</taxon>
        <taxon>Agaricomycotina</taxon>
        <taxon>Agaricomycetes</taxon>
        <taxon>Cantharellales</taxon>
        <taxon>Hydnaceae</taxon>
        <taxon>Hydnum</taxon>
    </lineage>
</organism>
<name>A0A9P6ARR8_9AGAM</name>
<evidence type="ECO:0000313" key="1">
    <source>
        <dbReference type="EMBL" id="KAF9510494.1"/>
    </source>
</evidence>
<evidence type="ECO:0000313" key="2">
    <source>
        <dbReference type="Proteomes" id="UP000886523"/>
    </source>
</evidence>
<feature type="non-terminal residue" evidence="1">
    <location>
        <position position="1"/>
    </location>
</feature>
<proteinExistence type="predicted"/>